<organism evidence="4 5">
    <name type="scientific">Dyadobacter fermentans (strain ATCC 700827 / DSM 18053 / CIP 107007 / KCTC 52180 / NS114)</name>
    <dbReference type="NCBI Taxonomy" id="471854"/>
    <lineage>
        <taxon>Bacteria</taxon>
        <taxon>Pseudomonadati</taxon>
        <taxon>Bacteroidota</taxon>
        <taxon>Cytophagia</taxon>
        <taxon>Cytophagales</taxon>
        <taxon>Spirosomataceae</taxon>
        <taxon>Dyadobacter</taxon>
    </lineage>
</organism>
<name>C6W4R4_DYAFD</name>
<dbReference type="GO" id="GO:0005975">
    <property type="term" value="P:carbohydrate metabolic process"/>
    <property type="evidence" value="ECO:0007669"/>
    <property type="project" value="InterPro"/>
</dbReference>
<keyword evidence="1" id="KW-0479">Metal-binding</keyword>
<proteinExistence type="predicted"/>
<dbReference type="eggNOG" id="COG0726">
    <property type="taxonomic scope" value="Bacteria"/>
</dbReference>
<dbReference type="SMR" id="C6W4R4"/>
<dbReference type="AlphaFoldDB" id="C6W4R4"/>
<dbReference type="PANTHER" id="PTHR10587:SF133">
    <property type="entry name" value="CHITIN DEACETYLASE 1-RELATED"/>
    <property type="match status" value="1"/>
</dbReference>
<dbReference type="KEGG" id="dfe:Dfer_4687"/>
<feature type="domain" description="NodB homology" evidence="3">
    <location>
        <begin position="42"/>
        <end position="270"/>
    </location>
</feature>
<dbReference type="InterPro" id="IPR050248">
    <property type="entry name" value="Polysacc_deacetylase_ArnD"/>
</dbReference>
<dbReference type="Pfam" id="PF01522">
    <property type="entry name" value="Polysacc_deac_1"/>
    <property type="match status" value="1"/>
</dbReference>
<dbReference type="PROSITE" id="PS51677">
    <property type="entry name" value="NODB"/>
    <property type="match status" value="1"/>
</dbReference>
<protein>
    <submittedName>
        <fullName evidence="4">Polysaccharide deacetylase</fullName>
    </submittedName>
</protein>
<accession>C6W4R4</accession>
<dbReference type="STRING" id="471854.Dfer_4687"/>
<dbReference type="EMBL" id="CP001619">
    <property type="protein sequence ID" value="ACT95888.1"/>
    <property type="molecule type" value="Genomic_DNA"/>
</dbReference>
<evidence type="ECO:0000313" key="4">
    <source>
        <dbReference type="EMBL" id="ACT95888.1"/>
    </source>
</evidence>
<dbReference type="InterPro" id="IPR002509">
    <property type="entry name" value="NODB_dom"/>
</dbReference>
<dbReference type="RefSeq" id="WP_015814129.1">
    <property type="nucleotide sequence ID" value="NC_013037.1"/>
</dbReference>
<dbReference type="PANTHER" id="PTHR10587">
    <property type="entry name" value="GLYCOSYL TRANSFERASE-RELATED"/>
    <property type="match status" value="1"/>
</dbReference>
<reference evidence="4 5" key="1">
    <citation type="journal article" date="2009" name="Stand. Genomic Sci.">
        <title>Complete genome sequence of Dyadobacter fermentans type strain (NS114).</title>
        <authorList>
            <person name="Lang E."/>
            <person name="Lapidus A."/>
            <person name="Chertkov O."/>
            <person name="Brettin T."/>
            <person name="Detter J.C."/>
            <person name="Han C."/>
            <person name="Copeland A."/>
            <person name="Glavina Del Rio T."/>
            <person name="Nolan M."/>
            <person name="Chen F."/>
            <person name="Lucas S."/>
            <person name="Tice H."/>
            <person name="Cheng J.F."/>
            <person name="Land M."/>
            <person name="Hauser L."/>
            <person name="Chang Y.J."/>
            <person name="Jeffries C.D."/>
            <person name="Kopitz M."/>
            <person name="Bruce D."/>
            <person name="Goodwin L."/>
            <person name="Pitluck S."/>
            <person name="Ovchinnikova G."/>
            <person name="Pati A."/>
            <person name="Ivanova N."/>
            <person name="Mavrommatis K."/>
            <person name="Chen A."/>
            <person name="Palaniappan K."/>
            <person name="Chain P."/>
            <person name="Bristow J."/>
            <person name="Eisen J.A."/>
            <person name="Markowitz V."/>
            <person name="Hugenholtz P."/>
            <person name="Goker M."/>
            <person name="Rohde M."/>
            <person name="Kyrpides N.C."/>
            <person name="Klenk H.P."/>
        </authorList>
    </citation>
    <scope>NUCLEOTIDE SEQUENCE [LARGE SCALE GENOMIC DNA]</scope>
    <source>
        <strain evidence="5">ATCC 700827 / DSM 18053 / CIP 107007 / KCTC 52180 / NS114</strain>
    </source>
</reference>
<evidence type="ECO:0000313" key="5">
    <source>
        <dbReference type="Proteomes" id="UP000002011"/>
    </source>
</evidence>
<keyword evidence="5" id="KW-1185">Reference proteome</keyword>
<dbReference type="HOGENOM" id="CLU_071828_0_0_10"/>
<evidence type="ECO:0000259" key="3">
    <source>
        <dbReference type="PROSITE" id="PS51677"/>
    </source>
</evidence>
<sequence length="331" mass="37954">MRKFWLFVKMHSHGDQCLRAVRVPLLAWLLCAYASYAVAQERSVAITIDDVPNVHLYSADGNSSGLLKKLDSLNLPVAIFINEANLKQNTAFETNKKLLQTWISRPNVTVGNHSYSHPNYGEVGFEAFKDEVLKGEELSRKMAETAGKKLEYFRFPFNGMGKDSSAQAQMQQFLTEHHYISAPYTVESEDWLFSQLYEKALAEGNTAEAKSIGDRYVDLSLKLFDHFEHVAVKVTGAPVRQIYLCHDNRLNTDYLPVLIQKLKEKEYRMISLAEAMTDAAYRLPLHYHGNWGFSWVYRWVKDADLRRSLMRSEPADKEAQQAYEALTKAKK</sequence>
<dbReference type="GO" id="GO:0046872">
    <property type="term" value="F:metal ion binding"/>
    <property type="evidence" value="ECO:0007669"/>
    <property type="project" value="UniProtKB-KW"/>
</dbReference>
<dbReference type="Proteomes" id="UP000002011">
    <property type="component" value="Chromosome"/>
</dbReference>
<evidence type="ECO:0000256" key="1">
    <source>
        <dbReference type="ARBA" id="ARBA00022723"/>
    </source>
</evidence>
<dbReference type="InterPro" id="IPR011330">
    <property type="entry name" value="Glyco_hydro/deAcase_b/a-brl"/>
</dbReference>
<dbReference type="Gene3D" id="3.20.20.370">
    <property type="entry name" value="Glycoside hydrolase/deacetylase"/>
    <property type="match status" value="1"/>
</dbReference>
<keyword evidence="2" id="KW-0378">Hydrolase</keyword>
<evidence type="ECO:0000256" key="2">
    <source>
        <dbReference type="ARBA" id="ARBA00022801"/>
    </source>
</evidence>
<dbReference type="GO" id="GO:0016810">
    <property type="term" value="F:hydrolase activity, acting on carbon-nitrogen (but not peptide) bonds"/>
    <property type="evidence" value="ECO:0007669"/>
    <property type="project" value="InterPro"/>
</dbReference>
<gene>
    <name evidence="4" type="ordered locus">Dfer_4687</name>
</gene>
<dbReference type="SUPFAM" id="SSF88713">
    <property type="entry name" value="Glycoside hydrolase/deacetylase"/>
    <property type="match status" value="1"/>
</dbReference>
<dbReference type="GO" id="GO:0016020">
    <property type="term" value="C:membrane"/>
    <property type="evidence" value="ECO:0007669"/>
    <property type="project" value="TreeGrafter"/>
</dbReference>